<dbReference type="Pfam" id="PF00886">
    <property type="entry name" value="Ribosomal_S16"/>
    <property type="match status" value="1"/>
</dbReference>
<dbReference type="Gene3D" id="3.30.1320.10">
    <property type="match status" value="1"/>
</dbReference>
<reference evidence="5" key="2">
    <citation type="journal article" date="2021" name="PeerJ">
        <title>Extensive microbial diversity within the chicken gut microbiome revealed by metagenomics and culture.</title>
        <authorList>
            <person name="Gilroy R."/>
            <person name="Ravi A."/>
            <person name="Getino M."/>
            <person name="Pursley I."/>
            <person name="Horton D.L."/>
            <person name="Alikhan N.F."/>
            <person name="Baker D."/>
            <person name="Gharbi K."/>
            <person name="Hall N."/>
            <person name="Watson M."/>
            <person name="Adriaenssens E.M."/>
            <person name="Foster-Nyarko E."/>
            <person name="Jarju S."/>
            <person name="Secka A."/>
            <person name="Antonio M."/>
            <person name="Oren A."/>
            <person name="Chaudhuri R.R."/>
            <person name="La Ragione R."/>
            <person name="Hildebrand F."/>
            <person name="Pallen M.J."/>
        </authorList>
    </citation>
    <scope>NUCLEOTIDE SEQUENCE</scope>
    <source>
        <strain evidence="5">D5-748</strain>
    </source>
</reference>
<dbReference type="PANTHER" id="PTHR12919">
    <property type="entry name" value="30S RIBOSOMAL PROTEIN S16"/>
    <property type="match status" value="1"/>
</dbReference>
<dbReference type="GO" id="GO:0015935">
    <property type="term" value="C:small ribosomal subunit"/>
    <property type="evidence" value="ECO:0007669"/>
    <property type="project" value="TreeGrafter"/>
</dbReference>
<dbReference type="GO" id="GO:0005737">
    <property type="term" value="C:cytoplasm"/>
    <property type="evidence" value="ECO:0007669"/>
    <property type="project" value="UniProtKB-ARBA"/>
</dbReference>
<protein>
    <recommendedName>
        <fullName evidence="3">Small ribosomal subunit protein bS16</fullName>
    </recommendedName>
</protein>
<feature type="region of interest" description="Disordered" evidence="4">
    <location>
        <begin position="162"/>
        <end position="193"/>
    </location>
</feature>
<dbReference type="HAMAP" id="MF_00385">
    <property type="entry name" value="Ribosomal_bS16"/>
    <property type="match status" value="1"/>
</dbReference>
<dbReference type="InterPro" id="IPR023803">
    <property type="entry name" value="Ribosomal_bS16_dom_sf"/>
</dbReference>
<dbReference type="SUPFAM" id="SSF54565">
    <property type="entry name" value="Ribosomal protein S16"/>
    <property type="match status" value="1"/>
</dbReference>
<organism evidence="5 6">
    <name type="scientific">Candidatus Cryptobacteroides merdavium</name>
    <dbReference type="NCBI Taxonomy" id="2840769"/>
    <lineage>
        <taxon>Bacteria</taxon>
        <taxon>Pseudomonadati</taxon>
        <taxon>Bacteroidota</taxon>
        <taxon>Bacteroidia</taxon>
        <taxon>Bacteroidales</taxon>
        <taxon>Candidatus Cryptobacteroides</taxon>
    </lineage>
</organism>
<proteinExistence type="inferred from homology"/>
<dbReference type="EMBL" id="JADIMO010000111">
    <property type="protein sequence ID" value="MBO8445762.1"/>
    <property type="molecule type" value="Genomic_DNA"/>
</dbReference>
<dbReference type="InterPro" id="IPR000307">
    <property type="entry name" value="Ribosomal_bS16"/>
</dbReference>
<evidence type="ECO:0000256" key="3">
    <source>
        <dbReference type="HAMAP-Rule" id="MF_00385"/>
    </source>
</evidence>
<dbReference type="GO" id="GO:0003735">
    <property type="term" value="F:structural constituent of ribosome"/>
    <property type="evidence" value="ECO:0007669"/>
    <property type="project" value="InterPro"/>
</dbReference>
<evidence type="ECO:0000313" key="6">
    <source>
        <dbReference type="Proteomes" id="UP000823619"/>
    </source>
</evidence>
<keyword evidence="1 3" id="KW-0689">Ribosomal protein</keyword>
<dbReference type="Proteomes" id="UP000823619">
    <property type="component" value="Unassembled WGS sequence"/>
</dbReference>
<sequence>MAVKIRLQRHGKKNFAFFHIVVADSRAPRDGRFIEKIGTYNPNTDPATIILKADRALAWLNVGAQPTLVARRILSYEGVLLRKHLQIGVAKGAITQEQADKKFDEWKAQRDAKINAKKEGLAKAAADSAKAAAEAEAKVNQERAEALAKKKAEAEEAARAAAEAAAAEKAAQEAAAAAAEAEAAETPAENPEA</sequence>
<comment type="similarity">
    <text evidence="3">Belongs to the bacterial ribosomal protein bS16 family.</text>
</comment>
<evidence type="ECO:0000313" key="5">
    <source>
        <dbReference type="EMBL" id="MBO8445762.1"/>
    </source>
</evidence>
<dbReference type="NCBIfam" id="NF011094">
    <property type="entry name" value="PRK14521.1"/>
    <property type="match status" value="1"/>
</dbReference>
<reference evidence="5" key="1">
    <citation type="submission" date="2020-10" db="EMBL/GenBank/DDBJ databases">
        <authorList>
            <person name="Gilroy R."/>
        </authorList>
    </citation>
    <scope>NUCLEOTIDE SEQUENCE</scope>
    <source>
        <strain evidence="5">D5-748</strain>
    </source>
</reference>
<gene>
    <name evidence="3" type="primary">rpsP</name>
    <name evidence="5" type="ORF">IAC23_08770</name>
</gene>
<dbReference type="AlphaFoldDB" id="A0A9D9EEF4"/>
<name>A0A9D9EEF4_9BACT</name>
<evidence type="ECO:0000256" key="2">
    <source>
        <dbReference type="ARBA" id="ARBA00023274"/>
    </source>
</evidence>
<dbReference type="GO" id="GO:0006412">
    <property type="term" value="P:translation"/>
    <property type="evidence" value="ECO:0007669"/>
    <property type="project" value="UniProtKB-UniRule"/>
</dbReference>
<dbReference type="NCBIfam" id="TIGR00002">
    <property type="entry name" value="S16"/>
    <property type="match status" value="1"/>
</dbReference>
<accession>A0A9D9EEF4</accession>
<evidence type="ECO:0000256" key="1">
    <source>
        <dbReference type="ARBA" id="ARBA00022980"/>
    </source>
</evidence>
<dbReference type="PANTHER" id="PTHR12919:SF20">
    <property type="entry name" value="SMALL RIBOSOMAL SUBUNIT PROTEIN BS16M"/>
    <property type="match status" value="1"/>
</dbReference>
<keyword evidence="2 3" id="KW-0687">Ribonucleoprotein</keyword>
<comment type="caution">
    <text evidence="5">The sequence shown here is derived from an EMBL/GenBank/DDBJ whole genome shotgun (WGS) entry which is preliminary data.</text>
</comment>
<evidence type="ECO:0000256" key="4">
    <source>
        <dbReference type="SAM" id="MobiDB-lite"/>
    </source>
</evidence>